<dbReference type="InterPro" id="IPR008278">
    <property type="entry name" value="4-PPantetheinyl_Trfase_dom"/>
</dbReference>
<reference evidence="5" key="1">
    <citation type="submission" date="2020-12" db="EMBL/GenBank/DDBJ databases">
        <authorList>
            <person name="Huq M.A."/>
        </authorList>
    </citation>
    <scope>NUCLEOTIDE SEQUENCE</scope>
    <source>
        <strain evidence="5">MAHUQ-46</strain>
    </source>
</reference>
<dbReference type="InterPro" id="IPR050559">
    <property type="entry name" value="P-Pant_transferase_sf"/>
</dbReference>
<dbReference type="PANTHER" id="PTHR12215">
    <property type="entry name" value="PHOSPHOPANTETHEINE TRANSFERASE"/>
    <property type="match status" value="1"/>
</dbReference>
<dbReference type="RefSeq" id="WP_199019766.1">
    <property type="nucleotide sequence ID" value="NZ_JAELUP010000065.1"/>
</dbReference>
<name>A0A934J610_9BACL</name>
<comment type="caution">
    <text evidence="5">The sequence shown here is derived from an EMBL/GenBank/DDBJ whole genome shotgun (WGS) entry which is preliminary data.</text>
</comment>
<evidence type="ECO:0000259" key="4">
    <source>
        <dbReference type="Pfam" id="PF22624"/>
    </source>
</evidence>
<sequence length="235" mass="26326">MTISPAVYAVKVPGGIGPELLERGMSLISEERRRRIARFHFQADKYRSLLGELLIRHVLCTGYAFSNADIVFRTGTHGKPSLEGGGPRFNFSHAGDWVCAVFHTEETGIDIEQLRPIELDVAKRFFASEESAMLSRLEGEAWRREFYRLWTMKEAYVKMRGAGLNIPLHTFTFQEKSTGTGQYHILENGSVHPGSVHTLPWEGDYACAVCFAGDAAPDTPVIYQAESLLEYASIH</sequence>
<evidence type="ECO:0000256" key="2">
    <source>
        <dbReference type="ARBA" id="ARBA00022679"/>
    </source>
</evidence>
<feature type="domain" description="4'-phosphopantetheinyl transferase" evidence="3">
    <location>
        <begin position="108"/>
        <end position="210"/>
    </location>
</feature>
<evidence type="ECO:0000313" key="6">
    <source>
        <dbReference type="Proteomes" id="UP000640274"/>
    </source>
</evidence>
<dbReference type="Gene3D" id="3.90.470.20">
    <property type="entry name" value="4'-phosphopantetheinyl transferase domain"/>
    <property type="match status" value="2"/>
</dbReference>
<proteinExistence type="inferred from homology"/>
<organism evidence="5 6">
    <name type="scientific">Paenibacillus roseus</name>
    <dbReference type="NCBI Taxonomy" id="2798579"/>
    <lineage>
        <taxon>Bacteria</taxon>
        <taxon>Bacillati</taxon>
        <taxon>Bacillota</taxon>
        <taxon>Bacilli</taxon>
        <taxon>Bacillales</taxon>
        <taxon>Paenibacillaceae</taxon>
        <taxon>Paenibacillus</taxon>
    </lineage>
</organism>
<accession>A0A934J610</accession>
<dbReference type="AlphaFoldDB" id="A0A934J610"/>
<dbReference type="GO" id="GO:0000287">
    <property type="term" value="F:magnesium ion binding"/>
    <property type="evidence" value="ECO:0007669"/>
    <property type="project" value="InterPro"/>
</dbReference>
<dbReference type="EMBL" id="JAELUP010000065">
    <property type="protein sequence ID" value="MBJ6362238.1"/>
    <property type="molecule type" value="Genomic_DNA"/>
</dbReference>
<evidence type="ECO:0000313" key="5">
    <source>
        <dbReference type="EMBL" id="MBJ6362238.1"/>
    </source>
</evidence>
<evidence type="ECO:0000256" key="1">
    <source>
        <dbReference type="ARBA" id="ARBA00010990"/>
    </source>
</evidence>
<protein>
    <submittedName>
        <fullName evidence="5">4'-phosphopantetheinyl transferase superfamily protein</fullName>
    </submittedName>
</protein>
<dbReference type="GO" id="GO:0005829">
    <property type="term" value="C:cytosol"/>
    <property type="evidence" value="ECO:0007669"/>
    <property type="project" value="TreeGrafter"/>
</dbReference>
<dbReference type="PANTHER" id="PTHR12215:SF10">
    <property type="entry name" value="L-AMINOADIPATE-SEMIALDEHYDE DEHYDROGENASE-PHOSPHOPANTETHEINYL TRANSFERASE"/>
    <property type="match status" value="1"/>
</dbReference>
<dbReference type="Proteomes" id="UP000640274">
    <property type="component" value="Unassembled WGS sequence"/>
</dbReference>
<gene>
    <name evidence="5" type="ORF">JFN88_13260</name>
</gene>
<keyword evidence="6" id="KW-1185">Reference proteome</keyword>
<comment type="similarity">
    <text evidence="1">Belongs to the P-Pant transferase superfamily. Gsp/Sfp/HetI/AcpT family.</text>
</comment>
<dbReference type="Pfam" id="PF22624">
    <property type="entry name" value="AASDHPPT_N"/>
    <property type="match status" value="1"/>
</dbReference>
<dbReference type="Pfam" id="PF01648">
    <property type="entry name" value="ACPS"/>
    <property type="match status" value="1"/>
</dbReference>
<dbReference type="InterPro" id="IPR037143">
    <property type="entry name" value="4-PPantetheinyl_Trfase_dom_sf"/>
</dbReference>
<dbReference type="GO" id="GO:0019878">
    <property type="term" value="P:lysine biosynthetic process via aminoadipic acid"/>
    <property type="evidence" value="ECO:0007669"/>
    <property type="project" value="TreeGrafter"/>
</dbReference>
<dbReference type="SUPFAM" id="SSF56214">
    <property type="entry name" value="4'-phosphopantetheinyl transferase"/>
    <property type="match status" value="2"/>
</dbReference>
<feature type="domain" description="4'-phosphopantetheinyl transferase N-terminal" evidence="4">
    <location>
        <begin position="23"/>
        <end position="100"/>
    </location>
</feature>
<dbReference type="InterPro" id="IPR055066">
    <property type="entry name" value="AASDHPPT_N"/>
</dbReference>
<dbReference type="GO" id="GO:0008897">
    <property type="term" value="F:holo-[acyl-carrier-protein] synthase activity"/>
    <property type="evidence" value="ECO:0007669"/>
    <property type="project" value="InterPro"/>
</dbReference>
<keyword evidence="2 5" id="KW-0808">Transferase</keyword>
<evidence type="ECO:0000259" key="3">
    <source>
        <dbReference type="Pfam" id="PF01648"/>
    </source>
</evidence>